<dbReference type="SUPFAM" id="SSF88713">
    <property type="entry name" value="Glycoside hydrolase/deacetylase"/>
    <property type="match status" value="1"/>
</dbReference>
<keyword evidence="9" id="KW-1133">Transmembrane helix</keyword>
<dbReference type="InterPro" id="IPR011682">
    <property type="entry name" value="Glyco_hydro_38_C"/>
</dbReference>
<dbReference type="InterPro" id="IPR050843">
    <property type="entry name" value="Glycosyl_Hydrlase_38"/>
</dbReference>
<keyword evidence="2 8" id="KW-0479">Metal-binding</keyword>
<evidence type="ECO:0000259" key="10">
    <source>
        <dbReference type="SMART" id="SM00872"/>
    </source>
</evidence>
<dbReference type="Gene3D" id="3.20.110.10">
    <property type="entry name" value="Glycoside hydrolase 38, N terminal domain"/>
    <property type="match status" value="1"/>
</dbReference>
<dbReference type="SUPFAM" id="SSF88688">
    <property type="entry name" value="Families 57/38 glycoside transferase middle domain"/>
    <property type="match status" value="1"/>
</dbReference>
<dbReference type="SMART" id="SM00872">
    <property type="entry name" value="Alpha-mann_mid"/>
    <property type="match status" value="1"/>
</dbReference>
<evidence type="ECO:0000313" key="11">
    <source>
        <dbReference type="EnsemblMetazoa" id="G11951.2:cds"/>
    </source>
</evidence>
<dbReference type="InterPro" id="IPR011330">
    <property type="entry name" value="Glyco_hydro/deAcase_b/a-brl"/>
</dbReference>
<evidence type="ECO:0000256" key="1">
    <source>
        <dbReference type="ARBA" id="ARBA00009792"/>
    </source>
</evidence>
<sequence length="1152" mass="133140">MCEENDKNFQGFLLRRIATDNMRLSEQELSDGSAANVPWFRWKENDDRMKFHQRLIAISGFLFLIALCLLFLEDLPRNLQAKHGNHHISYRDSPLRNLKYVQNDPLNLSNQVCFQYEHLKAETNISLVGLRLKNNYNLGAGGDYVLPTMTPGREYGSSIRPLKVIVMPHSHNDAGWLRTLEEYYVYTTKNILNNMVDKLRLYPNMTFVWAEAVFLNIWWNELEDDMKVQVRRLIKNGQLEIVSGGWVMPDEASTSYYSIIDQLMEGHQWILENLHVKPKNSWAIDPFGHSGTVPYLWKKAGLENMVIQRIHQATKASLAQQKSLEFLWRQPWDVKGSWDMLCHVMPYMLYTVKHTCGPNPYVCMMFDYQVHKRKYRKTFAAPISLDNIQEQSKQLYEQYRRKASLYNYDTILVPLGDDFRYDSAQEWDQQYQNYNMLMEYMNARDDWKIDVQFGTLKDYFEILRKSEKEKTLQHNDKNFPTVSGDFFPYSDKSNAYWSGYFTTRPHAKKFSREVEKNLNAADILNTLVTGYSKKWNVEYPAYHDISNFLQQSRRNLALFLHHDAITGTSKEYVMQDYENKLFHSFNATQKVISKSAQFLISGGNSEVPLILEPEEVKTSYDSVTKKQVLHVTKTGVPVILFNSLAKARVELTSVLVDTDKVIVKTRDHEEIPYQLNPVWQNSASVHQSQFEIIFLKKLAALSLDVVYLVRVEEGEEIKSVYPAKISIFNSLQLNIAPELIFEKEEPKYSGNHQSNISLENEYLRAEFDPKTGLLKCLKDKRTGNTTRIDLTFMQYRSQGSGAYLFYPNGEARPLHLGIPIIHVMEGPFMSQIEVVHPNLRHSVKLFSLAAEQAHGLHVQNFFDMHANKVKNLQDTEIIMRLNSDIQNTVFFTDQNGFQMIARKTNPNRYVESNYFPMTSMGIVEDAHRRLSVHSAQAHGVAGLSPGQFEIMLDRELLYDDDRGLGEGVQDNRLTQNDFVIQLEYKEDISTNTDVPNQQPISNHQPGSLETHTFPTILSMQINDLLQKPIIKLFTSVSTDLFKNHFQPVASALPCDISLVHMRNLINSELDYTNSSLVLHRRGYKCGFPTRDVQCALDSPVSVASIFKDLSVYSVKEVSLTHMYDKRKLSPSTKLHIPAMELLTVQFSLDNGR</sequence>
<keyword evidence="12" id="KW-1185">Reference proteome</keyword>
<dbReference type="InterPro" id="IPR015341">
    <property type="entry name" value="Glyco_hydro_38_cen"/>
</dbReference>
<dbReference type="Gene3D" id="2.70.98.30">
    <property type="entry name" value="Golgi alpha-mannosidase II, domain 4"/>
    <property type="match status" value="1"/>
</dbReference>
<dbReference type="Pfam" id="PF09261">
    <property type="entry name" value="Alpha-mann_mid"/>
    <property type="match status" value="1"/>
</dbReference>
<keyword evidence="9" id="KW-0472">Membrane</keyword>
<dbReference type="InterPro" id="IPR000602">
    <property type="entry name" value="Glyco_hydro_38_N"/>
</dbReference>
<evidence type="ECO:0000313" key="12">
    <source>
        <dbReference type="Proteomes" id="UP000005408"/>
    </source>
</evidence>
<organism evidence="11 12">
    <name type="scientific">Magallana gigas</name>
    <name type="common">Pacific oyster</name>
    <name type="synonym">Crassostrea gigas</name>
    <dbReference type="NCBI Taxonomy" id="29159"/>
    <lineage>
        <taxon>Eukaryota</taxon>
        <taxon>Metazoa</taxon>
        <taxon>Spiralia</taxon>
        <taxon>Lophotrochozoa</taxon>
        <taxon>Mollusca</taxon>
        <taxon>Bivalvia</taxon>
        <taxon>Autobranchia</taxon>
        <taxon>Pteriomorphia</taxon>
        <taxon>Ostreida</taxon>
        <taxon>Ostreoidea</taxon>
        <taxon>Ostreidae</taxon>
        <taxon>Magallana</taxon>
    </lineage>
</organism>
<dbReference type="PANTHER" id="PTHR11607">
    <property type="entry name" value="ALPHA-MANNOSIDASE"/>
    <property type="match status" value="1"/>
</dbReference>
<dbReference type="AlphaFoldDB" id="A0A8W8I262"/>
<comment type="catalytic activity">
    <reaction evidence="7">
        <text>N(4)-{beta-D-GlcNAc-(1-&gt;2)-alpha-D-Man-(1-&gt;3)-[alpha-D-Man-(1-&gt;3)-[alpha-D-Man-(1-&gt;6)]-alpha-D-Man-(1-&gt;6)]-beta-D-Man-(1-&gt;4)-beta-D-GlcNAc-(1-&gt;4)-beta-D-GlcNAc}-L-asparaginyl-[protein] + 2 H2O = 2 alpha-D-mannopyranose + an N(4)-{beta-D-GlcNAc-(1-&gt;2)-alpha-D-Man-(1-&gt;3)-[alpha-D-Man-(1-&gt;6)]-beta-D-Man-(1-&gt;4)-beta-D-GlcNAc-(1-&gt;4)-beta-D-GlcNAc}-L-asparaginyl-[protein]</text>
        <dbReference type="Rhea" id="RHEA:56052"/>
        <dbReference type="Rhea" id="RHEA-COMP:14368"/>
        <dbReference type="Rhea" id="RHEA-COMP:14369"/>
        <dbReference type="ChEBI" id="CHEBI:15377"/>
        <dbReference type="ChEBI" id="CHEBI:28729"/>
        <dbReference type="ChEBI" id="CHEBI:60615"/>
        <dbReference type="ChEBI" id="CHEBI:60625"/>
        <dbReference type="EC" id="3.2.1.114"/>
    </reaction>
</comment>
<name>A0A8W8I262_MAGGI</name>
<keyword evidence="3 8" id="KW-0378">Hydrolase</keyword>
<dbReference type="Gene3D" id="2.60.40.1180">
    <property type="entry name" value="Golgi alpha-mannosidase II"/>
    <property type="match status" value="1"/>
</dbReference>
<feature type="domain" description="Glycoside hydrolase family 38 central" evidence="10">
    <location>
        <begin position="495"/>
        <end position="581"/>
    </location>
</feature>
<dbReference type="InterPro" id="IPR013780">
    <property type="entry name" value="Glyco_hydro_b"/>
</dbReference>
<evidence type="ECO:0000256" key="7">
    <source>
        <dbReference type="ARBA" id="ARBA00093232"/>
    </source>
</evidence>
<dbReference type="GO" id="GO:0046872">
    <property type="term" value="F:metal ion binding"/>
    <property type="evidence" value="ECO:0007669"/>
    <property type="project" value="UniProtKB-KW"/>
</dbReference>
<dbReference type="GO" id="GO:0000139">
    <property type="term" value="C:Golgi membrane"/>
    <property type="evidence" value="ECO:0007669"/>
    <property type="project" value="TreeGrafter"/>
</dbReference>
<protein>
    <recommendedName>
        <fullName evidence="8">Alpha-mannosidase</fullName>
        <ecNumber evidence="8">3.2.1.-</ecNumber>
    </recommendedName>
</protein>
<dbReference type="InterPro" id="IPR028995">
    <property type="entry name" value="Glyco_hydro_57/38_cen_sf"/>
</dbReference>
<feature type="transmembrane region" description="Helical" evidence="9">
    <location>
        <begin position="55"/>
        <end position="72"/>
    </location>
</feature>
<dbReference type="Pfam" id="PF07748">
    <property type="entry name" value="Glyco_hydro_38C"/>
    <property type="match status" value="1"/>
</dbReference>
<accession>A0A8W8I262</accession>
<evidence type="ECO:0000256" key="2">
    <source>
        <dbReference type="ARBA" id="ARBA00022723"/>
    </source>
</evidence>
<dbReference type="Proteomes" id="UP000005408">
    <property type="component" value="Unassembled WGS sequence"/>
</dbReference>
<dbReference type="GO" id="GO:0030246">
    <property type="term" value="F:carbohydrate binding"/>
    <property type="evidence" value="ECO:0007669"/>
    <property type="project" value="InterPro"/>
</dbReference>
<evidence type="ECO:0000256" key="4">
    <source>
        <dbReference type="ARBA" id="ARBA00022833"/>
    </source>
</evidence>
<reference evidence="11" key="1">
    <citation type="submission" date="2022-08" db="UniProtKB">
        <authorList>
            <consortium name="EnsemblMetazoa"/>
        </authorList>
    </citation>
    <scope>IDENTIFICATION</scope>
    <source>
        <strain evidence="11">05x7-T-G4-1.051#20</strain>
    </source>
</reference>
<dbReference type="Pfam" id="PF01074">
    <property type="entry name" value="Glyco_hydro_38N"/>
    <property type="match status" value="1"/>
</dbReference>
<dbReference type="PANTHER" id="PTHR11607:SF70">
    <property type="entry name" value="ALPHA-MANNOSIDASE"/>
    <property type="match status" value="1"/>
</dbReference>
<dbReference type="OMA" id="DQNGYQL"/>
<evidence type="ECO:0000256" key="6">
    <source>
        <dbReference type="ARBA" id="ARBA00059516"/>
    </source>
</evidence>
<dbReference type="InterPro" id="IPR011013">
    <property type="entry name" value="Gal_mutarotase_sf_dom"/>
</dbReference>
<dbReference type="FunFam" id="1.20.1270.50:FF:000001">
    <property type="entry name" value="Alpha-mannosidase"/>
    <property type="match status" value="1"/>
</dbReference>
<dbReference type="Gene3D" id="1.20.1270.50">
    <property type="entry name" value="Glycoside hydrolase family 38, central domain"/>
    <property type="match status" value="1"/>
</dbReference>
<dbReference type="OrthoDB" id="10261055at2759"/>
<comment type="function">
    <text evidence="6">Catalyzes the first committed step in the biosynthesis of complex N-glycans. It controls conversion of high mannose to complex N-glycans; the final hydrolytic step in the N-glycan maturation pathway.</text>
</comment>
<keyword evidence="4 8" id="KW-0862">Zinc</keyword>
<dbReference type="SUPFAM" id="SSF74650">
    <property type="entry name" value="Galactose mutarotase-like"/>
    <property type="match status" value="1"/>
</dbReference>
<keyword evidence="9" id="KW-0812">Transmembrane</keyword>
<keyword evidence="5 8" id="KW-0326">Glycosidase</keyword>
<dbReference type="GO" id="GO:0006013">
    <property type="term" value="P:mannose metabolic process"/>
    <property type="evidence" value="ECO:0007669"/>
    <property type="project" value="InterPro"/>
</dbReference>
<evidence type="ECO:0000256" key="8">
    <source>
        <dbReference type="RuleBase" id="RU361199"/>
    </source>
</evidence>
<comment type="similarity">
    <text evidence="1 8">Belongs to the glycosyl hydrolase 38 family.</text>
</comment>
<dbReference type="GO" id="GO:0004572">
    <property type="term" value="F:mannosyl-oligosaccharide 1,3-1,6-alpha-mannosidase activity"/>
    <property type="evidence" value="ECO:0007669"/>
    <property type="project" value="UniProtKB-EC"/>
</dbReference>
<dbReference type="EnsemblMetazoa" id="G11951.2">
    <property type="protein sequence ID" value="G11951.2:cds"/>
    <property type="gene ID" value="G11951"/>
</dbReference>
<evidence type="ECO:0000256" key="3">
    <source>
        <dbReference type="ARBA" id="ARBA00022801"/>
    </source>
</evidence>
<dbReference type="EC" id="3.2.1.-" evidence="8"/>
<comment type="cofactor">
    <cofactor evidence="8">
        <name>Zn(2+)</name>
        <dbReference type="ChEBI" id="CHEBI:29105"/>
    </cofactor>
    <text evidence="8">Binds 1 zinc ion per subunit.</text>
</comment>
<evidence type="ECO:0000256" key="5">
    <source>
        <dbReference type="ARBA" id="ARBA00023295"/>
    </source>
</evidence>
<dbReference type="FunFam" id="3.20.110.10:FF:000010">
    <property type="entry name" value="Alpha-mannosidase"/>
    <property type="match status" value="1"/>
</dbReference>
<evidence type="ECO:0000256" key="9">
    <source>
        <dbReference type="SAM" id="Phobius"/>
    </source>
</evidence>
<dbReference type="InterPro" id="IPR037094">
    <property type="entry name" value="Glyco_hydro_38_cen_sf"/>
</dbReference>
<proteinExistence type="inferred from homology"/>
<dbReference type="InterPro" id="IPR027291">
    <property type="entry name" value="Glyco_hydro_38_N_sf"/>
</dbReference>
<dbReference type="GO" id="GO:0006491">
    <property type="term" value="P:N-glycan processing"/>
    <property type="evidence" value="ECO:0007669"/>
    <property type="project" value="TreeGrafter"/>
</dbReference>